<dbReference type="Pfam" id="PF13041">
    <property type="entry name" value="PPR_2"/>
    <property type="match status" value="1"/>
</dbReference>
<protein>
    <submittedName>
        <fullName evidence="2">Uncharacterized protein</fullName>
    </submittedName>
</protein>
<dbReference type="InterPro" id="IPR002885">
    <property type="entry name" value="PPR_rpt"/>
</dbReference>
<evidence type="ECO:0000256" key="1">
    <source>
        <dbReference type="PROSITE-ProRule" id="PRU00708"/>
    </source>
</evidence>
<evidence type="ECO:0000313" key="3">
    <source>
        <dbReference type="Proteomes" id="UP001642484"/>
    </source>
</evidence>
<comment type="caution">
    <text evidence="2">The sequence shown here is derived from an EMBL/GenBank/DDBJ whole genome shotgun (WGS) entry which is preliminary data.</text>
</comment>
<feature type="repeat" description="PPR" evidence="1">
    <location>
        <begin position="77"/>
        <end position="111"/>
    </location>
</feature>
<dbReference type="PROSITE" id="PS51375">
    <property type="entry name" value="PPR"/>
    <property type="match status" value="1"/>
</dbReference>
<organism evidence="2 3">
    <name type="scientific">Durusdinium trenchii</name>
    <dbReference type="NCBI Taxonomy" id="1381693"/>
    <lineage>
        <taxon>Eukaryota</taxon>
        <taxon>Sar</taxon>
        <taxon>Alveolata</taxon>
        <taxon>Dinophyceae</taxon>
        <taxon>Suessiales</taxon>
        <taxon>Symbiodiniaceae</taxon>
        <taxon>Durusdinium</taxon>
    </lineage>
</organism>
<evidence type="ECO:0000313" key="2">
    <source>
        <dbReference type="EMBL" id="CAK9066885.1"/>
    </source>
</evidence>
<name>A0ABP0NSX2_9DINO</name>
<dbReference type="InterPro" id="IPR011990">
    <property type="entry name" value="TPR-like_helical_dom_sf"/>
</dbReference>
<keyword evidence="3" id="KW-1185">Reference proteome</keyword>
<dbReference type="NCBIfam" id="TIGR00756">
    <property type="entry name" value="PPR"/>
    <property type="match status" value="1"/>
</dbReference>
<proteinExistence type="predicted"/>
<gene>
    <name evidence="2" type="ORF">CCMP2556_LOCUS32871</name>
</gene>
<dbReference type="Gene3D" id="1.25.40.10">
    <property type="entry name" value="Tetratricopeptide repeat domain"/>
    <property type="match status" value="1"/>
</dbReference>
<reference evidence="2 3" key="1">
    <citation type="submission" date="2024-02" db="EMBL/GenBank/DDBJ databases">
        <authorList>
            <person name="Chen Y."/>
            <person name="Shah S."/>
            <person name="Dougan E. K."/>
            <person name="Thang M."/>
            <person name="Chan C."/>
        </authorList>
    </citation>
    <scope>NUCLEOTIDE SEQUENCE [LARGE SCALE GENOMIC DNA]</scope>
</reference>
<dbReference type="EMBL" id="CAXAMN010022143">
    <property type="protein sequence ID" value="CAK9066885.1"/>
    <property type="molecule type" value="Genomic_DNA"/>
</dbReference>
<sequence>MQACSLFSVACSGFWRRGRGNRFRGLSRTAQERLPVRPEDAGIFDELNLHAEAGQIEPAQKIFRKLQATTHAEGGLHRMVWNTMLKAHANAGDVPGARALFEAMKTHSVTPNRQTFGKLGAIN</sequence>
<accession>A0ABP0NSX2</accession>
<dbReference type="Proteomes" id="UP001642484">
    <property type="component" value="Unassembled WGS sequence"/>
</dbReference>